<dbReference type="Gene3D" id="3.70.10.10">
    <property type="match status" value="1"/>
</dbReference>
<evidence type="ECO:0000259" key="13">
    <source>
        <dbReference type="Pfam" id="PF02767"/>
    </source>
</evidence>
<dbReference type="InterPro" id="IPR022635">
    <property type="entry name" value="DNA_polIII_beta_C"/>
</dbReference>
<dbReference type="InterPro" id="IPR022634">
    <property type="entry name" value="DNA_polIII_beta_N"/>
</dbReference>
<dbReference type="Pfam" id="PF00712">
    <property type="entry name" value="DNA_pol3_beta"/>
    <property type="match status" value="1"/>
</dbReference>
<dbReference type="CDD" id="cd00140">
    <property type="entry name" value="beta_clamp"/>
    <property type="match status" value="1"/>
</dbReference>
<dbReference type="GO" id="GO:0008408">
    <property type="term" value="F:3'-5' exonuclease activity"/>
    <property type="evidence" value="ECO:0007669"/>
    <property type="project" value="InterPro"/>
</dbReference>
<keyword evidence="9" id="KW-0238">DNA-binding</keyword>
<evidence type="ECO:0000256" key="6">
    <source>
        <dbReference type="ARBA" id="ARBA00022695"/>
    </source>
</evidence>
<evidence type="ECO:0000256" key="7">
    <source>
        <dbReference type="ARBA" id="ARBA00022705"/>
    </source>
</evidence>
<dbReference type="GO" id="GO:0003887">
    <property type="term" value="F:DNA-directed DNA polymerase activity"/>
    <property type="evidence" value="ECO:0007669"/>
    <property type="project" value="UniProtKB-UniRule"/>
</dbReference>
<dbReference type="GO" id="GO:0009360">
    <property type="term" value="C:DNA polymerase III complex"/>
    <property type="evidence" value="ECO:0007669"/>
    <property type="project" value="InterPro"/>
</dbReference>
<keyword evidence="16" id="KW-1185">Reference proteome</keyword>
<keyword evidence="4 10" id="KW-0963">Cytoplasm</keyword>
<evidence type="ECO:0000313" key="16">
    <source>
        <dbReference type="Proteomes" id="UP000321249"/>
    </source>
</evidence>
<comment type="function">
    <text evidence="10">Confers DNA tethering and processivity to DNA polymerases and other proteins. Acts as a clamp, forming a ring around DNA (a reaction catalyzed by the clamp-loading complex) which diffuses in an ATP-independent manner freely and bidirectionally along dsDNA. Initially characterized for its ability to contact the catalytic subunit of DNA polymerase III (Pol III), a complex, multichain enzyme responsible for most of the replicative synthesis in bacteria; Pol III exhibits 3'-5' exonuclease proofreading activity. The beta chain is required for initiation of replication as well as for processivity of DNA replication.</text>
</comment>
<comment type="subcellular location">
    <subcellularLocation>
        <location evidence="1 10">Cytoplasm</location>
    </subcellularLocation>
</comment>
<evidence type="ECO:0000256" key="10">
    <source>
        <dbReference type="PIRNR" id="PIRNR000804"/>
    </source>
</evidence>
<reference evidence="15 16" key="1">
    <citation type="journal article" date="2015" name="J. Microbiol.">
        <title>Sphingosinicella ginsenosidimutans sp. nov., with ginsenoside converting activity.</title>
        <authorList>
            <person name="Kim J.K."/>
            <person name="Kang M.S."/>
            <person name="Park S.C."/>
            <person name="Kim K.M."/>
            <person name="Choi K."/>
            <person name="Yoon M.H."/>
            <person name="Im W.T."/>
        </authorList>
    </citation>
    <scope>NUCLEOTIDE SEQUENCE [LARGE SCALE GENOMIC DNA]</scope>
    <source>
        <strain evidence="15 16">BS-11</strain>
    </source>
</reference>
<dbReference type="PANTHER" id="PTHR30478">
    <property type="entry name" value="DNA POLYMERASE III SUBUNIT BETA"/>
    <property type="match status" value="1"/>
</dbReference>
<gene>
    <name evidence="15" type="primary">dnaN</name>
    <name evidence="15" type="ORF">FRZ32_08580</name>
</gene>
<dbReference type="GO" id="GO:0005737">
    <property type="term" value="C:cytoplasm"/>
    <property type="evidence" value="ECO:0007669"/>
    <property type="project" value="UniProtKB-SubCell"/>
</dbReference>
<keyword evidence="5 10" id="KW-0808">Transferase</keyword>
<evidence type="ECO:0000313" key="15">
    <source>
        <dbReference type="EMBL" id="TXC63709.1"/>
    </source>
</evidence>
<feature type="domain" description="DNA polymerase III beta sliding clamp N-terminal" evidence="12">
    <location>
        <begin position="63"/>
        <end position="170"/>
    </location>
</feature>
<dbReference type="Proteomes" id="UP000321249">
    <property type="component" value="Unassembled WGS sequence"/>
</dbReference>
<dbReference type="GO" id="GO:0006271">
    <property type="term" value="P:DNA strand elongation involved in DNA replication"/>
    <property type="evidence" value="ECO:0007669"/>
    <property type="project" value="TreeGrafter"/>
</dbReference>
<evidence type="ECO:0000256" key="1">
    <source>
        <dbReference type="ARBA" id="ARBA00004496"/>
    </source>
</evidence>
<feature type="domain" description="DNA polymerase III beta sliding clamp C-terminal" evidence="14">
    <location>
        <begin position="300"/>
        <end position="420"/>
    </location>
</feature>
<dbReference type="InterPro" id="IPR001001">
    <property type="entry name" value="DNA_polIII_beta"/>
</dbReference>
<evidence type="ECO:0000256" key="5">
    <source>
        <dbReference type="ARBA" id="ARBA00022679"/>
    </source>
</evidence>
<name>A0A5C6TU12_9SPHN</name>
<accession>A0A5C6TU12</accession>
<evidence type="ECO:0000256" key="9">
    <source>
        <dbReference type="ARBA" id="ARBA00023125"/>
    </source>
</evidence>
<proteinExistence type="inferred from homology"/>
<evidence type="ECO:0000259" key="12">
    <source>
        <dbReference type="Pfam" id="PF00712"/>
    </source>
</evidence>
<feature type="region of interest" description="Disordered" evidence="11">
    <location>
        <begin position="1"/>
        <end position="37"/>
    </location>
</feature>
<dbReference type="Pfam" id="PF02768">
    <property type="entry name" value="DNA_pol3_beta_3"/>
    <property type="match status" value="1"/>
</dbReference>
<dbReference type="Gene3D" id="3.10.150.10">
    <property type="entry name" value="DNA Polymerase III, subunit A, domain 2"/>
    <property type="match status" value="1"/>
</dbReference>
<evidence type="ECO:0000256" key="11">
    <source>
        <dbReference type="SAM" id="MobiDB-lite"/>
    </source>
</evidence>
<sequence>MRRPPTTPRRAAIWPTSRMGRRRRNGPISRRTDMADLGVQRKARPSVAAPEIGDEAIVSVAAVRDAVKAIGSVIGRRNTIPILLNARLIADGDSLALSFTDLDVYATARVPLSAPARLATSIPASLLASICREVPGGDLAMHLGEDGRLAISTGATRYAVATLPAEDFPDCPEMPADAVAFEMAGADLAVLLNAVRHAISTVETRYYLNGIYMHIVAGELTFVATDGHRLARIVTPCPAGAETLLPSIVPTKMVDLLRRLAERASEPVRLAFSQRWVRASFDGFEITSKLIDGTYPDYSRIIPSPDQAYRVTVDPSDLRGAVKRVAAIATQKLRAVKLACDKAGVTLSVNSPENGKASERVAGRVEGGAVEIWFNKDYLADILSGCIGEKVSLAFDHGTSPTLVSDPSRPELTQVQMPMRV</sequence>
<dbReference type="AlphaFoldDB" id="A0A5C6TU12"/>
<dbReference type="Pfam" id="PF02767">
    <property type="entry name" value="DNA_pol3_beta_2"/>
    <property type="match status" value="1"/>
</dbReference>
<comment type="similarity">
    <text evidence="2 10">Belongs to the beta sliding clamp family.</text>
</comment>
<dbReference type="GO" id="GO:0003677">
    <property type="term" value="F:DNA binding"/>
    <property type="evidence" value="ECO:0007669"/>
    <property type="project" value="UniProtKB-UniRule"/>
</dbReference>
<organism evidence="15 16">
    <name type="scientific">Allosphingosinicella ginsenosidimutans</name>
    <dbReference type="NCBI Taxonomy" id="1176539"/>
    <lineage>
        <taxon>Bacteria</taxon>
        <taxon>Pseudomonadati</taxon>
        <taxon>Pseudomonadota</taxon>
        <taxon>Alphaproteobacteria</taxon>
        <taxon>Sphingomonadales</taxon>
        <taxon>Sphingomonadaceae</taxon>
        <taxon>Allosphingosinicella</taxon>
    </lineage>
</organism>
<keyword evidence="6 10" id="KW-0548">Nucleotidyltransferase</keyword>
<feature type="domain" description="DNA polymerase III beta sliding clamp central" evidence="13">
    <location>
        <begin position="186"/>
        <end position="297"/>
    </location>
</feature>
<dbReference type="InterPro" id="IPR046938">
    <property type="entry name" value="DNA_clamp_sf"/>
</dbReference>
<protein>
    <recommendedName>
        <fullName evidence="3 10">Beta sliding clamp</fullName>
    </recommendedName>
</protein>
<dbReference type="InterPro" id="IPR022637">
    <property type="entry name" value="DNA_polIII_beta_cen"/>
</dbReference>
<dbReference type="EMBL" id="VOQQ01000001">
    <property type="protein sequence ID" value="TXC63709.1"/>
    <property type="molecule type" value="Genomic_DNA"/>
</dbReference>
<evidence type="ECO:0000256" key="2">
    <source>
        <dbReference type="ARBA" id="ARBA00010752"/>
    </source>
</evidence>
<comment type="caution">
    <text evidence="15">The sequence shown here is derived from an EMBL/GenBank/DDBJ whole genome shotgun (WGS) entry which is preliminary data.</text>
</comment>
<dbReference type="PANTHER" id="PTHR30478:SF0">
    <property type="entry name" value="BETA SLIDING CLAMP"/>
    <property type="match status" value="1"/>
</dbReference>
<keyword evidence="8 10" id="KW-0239">DNA-directed DNA polymerase</keyword>
<dbReference type="PIRSF" id="PIRSF000804">
    <property type="entry name" value="DNA_pol_III_b"/>
    <property type="match status" value="1"/>
</dbReference>
<evidence type="ECO:0000259" key="14">
    <source>
        <dbReference type="Pfam" id="PF02768"/>
    </source>
</evidence>
<evidence type="ECO:0000256" key="3">
    <source>
        <dbReference type="ARBA" id="ARBA00021035"/>
    </source>
</evidence>
<dbReference type="NCBIfam" id="TIGR00663">
    <property type="entry name" value="dnan"/>
    <property type="match status" value="1"/>
</dbReference>
<dbReference type="SUPFAM" id="SSF55979">
    <property type="entry name" value="DNA clamp"/>
    <property type="match status" value="3"/>
</dbReference>
<evidence type="ECO:0000256" key="4">
    <source>
        <dbReference type="ARBA" id="ARBA00022490"/>
    </source>
</evidence>
<keyword evidence="7 10" id="KW-0235">DNA replication</keyword>
<dbReference type="SMART" id="SM00480">
    <property type="entry name" value="POL3Bc"/>
    <property type="match status" value="1"/>
</dbReference>
<evidence type="ECO:0000256" key="8">
    <source>
        <dbReference type="ARBA" id="ARBA00022932"/>
    </source>
</evidence>
<comment type="subunit">
    <text evidence="10">Forms a ring-shaped head-to-tail homodimer around DNA.</text>
</comment>